<proteinExistence type="predicted"/>
<evidence type="ECO:0000313" key="16">
    <source>
        <dbReference type="EMBL" id="CAH2243100.1"/>
    </source>
</evidence>
<keyword evidence="9" id="KW-0472">Membrane</keyword>
<evidence type="ECO:0000259" key="14">
    <source>
        <dbReference type="Pfam" id="PF00930"/>
    </source>
</evidence>
<dbReference type="OrthoDB" id="16520at2759"/>
<name>A0A8S4S5A6_9NEOP</name>
<dbReference type="SUPFAM" id="SSF54373">
    <property type="entry name" value="FAD-linked reductases, C-terminal domain"/>
    <property type="match status" value="1"/>
</dbReference>
<evidence type="ECO:0000256" key="10">
    <source>
        <dbReference type="ARBA" id="ARBA00023180"/>
    </source>
</evidence>
<dbReference type="InterPro" id="IPR001375">
    <property type="entry name" value="Peptidase_S9_cat"/>
</dbReference>
<dbReference type="GO" id="GO:0008239">
    <property type="term" value="F:dipeptidyl-peptidase activity"/>
    <property type="evidence" value="ECO:0007669"/>
    <property type="project" value="TreeGrafter"/>
</dbReference>
<keyword evidence="8" id="KW-1133">Transmembrane helix</keyword>
<dbReference type="EMBL" id="CAKXAJ010025717">
    <property type="protein sequence ID" value="CAH2243100.1"/>
    <property type="molecule type" value="Genomic_DNA"/>
</dbReference>
<dbReference type="AlphaFoldDB" id="A0A8S4S5A6"/>
<dbReference type="GO" id="GO:0006508">
    <property type="term" value="P:proteolysis"/>
    <property type="evidence" value="ECO:0007669"/>
    <property type="project" value="UniProtKB-KW"/>
</dbReference>
<dbReference type="SUPFAM" id="SSF53474">
    <property type="entry name" value="alpha/beta-Hydrolases"/>
    <property type="match status" value="1"/>
</dbReference>
<dbReference type="Proteomes" id="UP000838756">
    <property type="component" value="Unassembled WGS sequence"/>
</dbReference>
<feature type="domain" description="Amine oxidase" evidence="15">
    <location>
        <begin position="729"/>
        <end position="1177"/>
    </location>
</feature>
<evidence type="ECO:0000256" key="3">
    <source>
        <dbReference type="ARBA" id="ARBA00022670"/>
    </source>
</evidence>
<dbReference type="GO" id="GO:0012505">
    <property type="term" value="C:endomembrane system"/>
    <property type="evidence" value="ECO:0007669"/>
    <property type="project" value="UniProtKB-SubCell"/>
</dbReference>
<keyword evidence="10" id="KW-0325">Glycoprotein</keyword>
<dbReference type="Pfam" id="PF00930">
    <property type="entry name" value="DPPIV_N"/>
    <property type="match status" value="1"/>
</dbReference>
<feature type="domain" description="Peptidase S9 prolyl oligopeptidase catalytic" evidence="13">
    <location>
        <begin position="541"/>
        <end position="591"/>
    </location>
</feature>
<dbReference type="SUPFAM" id="SSF51905">
    <property type="entry name" value="FAD/NAD(P)-binding domain"/>
    <property type="match status" value="1"/>
</dbReference>
<dbReference type="Gene3D" id="3.50.50.60">
    <property type="entry name" value="FAD/NAD(P)-binding domain"/>
    <property type="match status" value="1"/>
</dbReference>
<dbReference type="InterPro" id="IPR002937">
    <property type="entry name" value="Amino_oxidase"/>
</dbReference>
<dbReference type="Gene3D" id="3.90.660.10">
    <property type="match status" value="1"/>
</dbReference>
<dbReference type="InterPro" id="IPR050278">
    <property type="entry name" value="Serine_Prot_S9B/DPPIV"/>
</dbReference>
<evidence type="ECO:0000256" key="5">
    <source>
        <dbReference type="ARBA" id="ARBA00022801"/>
    </source>
</evidence>
<keyword evidence="2" id="KW-0031">Aminopeptidase</keyword>
<dbReference type="Pfam" id="PF00326">
    <property type="entry name" value="Peptidase_S9"/>
    <property type="match status" value="2"/>
</dbReference>
<dbReference type="Pfam" id="PF01593">
    <property type="entry name" value="Amino_oxidase"/>
    <property type="match status" value="1"/>
</dbReference>
<dbReference type="GO" id="GO:0005886">
    <property type="term" value="C:plasma membrane"/>
    <property type="evidence" value="ECO:0007669"/>
    <property type="project" value="TreeGrafter"/>
</dbReference>
<keyword evidence="5" id="KW-0378">Hydrolase</keyword>
<organism evidence="16 17">
    <name type="scientific">Pararge aegeria aegeria</name>
    <dbReference type="NCBI Taxonomy" id="348720"/>
    <lineage>
        <taxon>Eukaryota</taxon>
        <taxon>Metazoa</taxon>
        <taxon>Ecdysozoa</taxon>
        <taxon>Arthropoda</taxon>
        <taxon>Hexapoda</taxon>
        <taxon>Insecta</taxon>
        <taxon>Pterygota</taxon>
        <taxon>Neoptera</taxon>
        <taxon>Endopterygota</taxon>
        <taxon>Lepidoptera</taxon>
        <taxon>Glossata</taxon>
        <taxon>Ditrysia</taxon>
        <taxon>Papilionoidea</taxon>
        <taxon>Nymphalidae</taxon>
        <taxon>Satyrinae</taxon>
        <taxon>Satyrini</taxon>
        <taxon>Parargina</taxon>
        <taxon>Pararge</taxon>
    </lineage>
</organism>
<dbReference type="PANTHER" id="PTHR11731">
    <property type="entry name" value="PROTEASE FAMILY S9B,C DIPEPTIDYL-PEPTIDASE IV-RELATED"/>
    <property type="match status" value="1"/>
</dbReference>
<keyword evidence="17" id="KW-1185">Reference proteome</keyword>
<dbReference type="InterPro" id="IPR002469">
    <property type="entry name" value="Peptidase_S9B_N"/>
</dbReference>
<dbReference type="GO" id="GO:0016491">
    <property type="term" value="F:oxidoreductase activity"/>
    <property type="evidence" value="ECO:0007669"/>
    <property type="project" value="InterPro"/>
</dbReference>
<evidence type="ECO:0000256" key="11">
    <source>
        <dbReference type="ARBA" id="ARBA00037847"/>
    </source>
</evidence>
<dbReference type="InterPro" id="IPR029058">
    <property type="entry name" value="AB_hydrolase_fold"/>
</dbReference>
<dbReference type="Gene3D" id="3.40.50.1820">
    <property type="entry name" value="alpha/beta hydrolase"/>
    <property type="match status" value="2"/>
</dbReference>
<feature type="signal peptide" evidence="12">
    <location>
        <begin position="1"/>
        <end position="19"/>
    </location>
</feature>
<accession>A0A8S4S5A6</accession>
<evidence type="ECO:0000256" key="1">
    <source>
        <dbReference type="ARBA" id="ARBA00004606"/>
    </source>
</evidence>
<feature type="chain" id="PRO_5035875532" evidence="12">
    <location>
        <begin position="20"/>
        <end position="1204"/>
    </location>
</feature>
<keyword evidence="6" id="KW-0720">Serine protease</keyword>
<dbReference type="InterPro" id="IPR036188">
    <property type="entry name" value="FAD/NAD-bd_sf"/>
</dbReference>
<feature type="domain" description="Dipeptidylpeptidase IV N-terminal" evidence="14">
    <location>
        <begin position="96"/>
        <end position="455"/>
    </location>
</feature>
<gene>
    <name evidence="16" type="primary">jg14396</name>
    <name evidence="16" type="ORF">PAEG_LOCUS19304</name>
</gene>
<keyword evidence="4" id="KW-0812">Transmembrane</keyword>
<comment type="caution">
    <text evidence="16">The sequence shown here is derived from an EMBL/GenBank/DDBJ whole genome shotgun (WGS) entry which is preliminary data.</text>
</comment>
<comment type="subcellular location">
    <subcellularLocation>
        <location evidence="11">Endomembrane system</location>
        <topology evidence="11">Single-pass membrane protein</topology>
    </subcellularLocation>
    <subcellularLocation>
        <location evidence="1">Membrane</location>
        <topology evidence="1">Single-pass type II membrane protein</topology>
    </subcellularLocation>
</comment>
<dbReference type="GO" id="GO:0004177">
    <property type="term" value="F:aminopeptidase activity"/>
    <property type="evidence" value="ECO:0007669"/>
    <property type="project" value="UniProtKB-KW"/>
</dbReference>
<keyword evidence="3" id="KW-0645">Protease</keyword>
<dbReference type="SUPFAM" id="SSF82171">
    <property type="entry name" value="DPP6 N-terminal domain-like"/>
    <property type="match status" value="1"/>
</dbReference>
<evidence type="ECO:0000259" key="13">
    <source>
        <dbReference type="Pfam" id="PF00326"/>
    </source>
</evidence>
<sequence length="1204" mass="134340">MVQRLIFLIVTLTCGVTDTISSPQLIRKTISLEELVPLQPHFFPERVAVQWISDTEYIVAEPGSINKYDARDNNYTTIIGQDELLNLSRFDVSSFSNDQKYLLLSSNRRKVYRYSTLAEYFVYNLEDKSIKNISQGPLQVVVWGNEDSLAYVQKNNVYYVPNVANPKSVTALTSDGVSGQIYHGVTDWIYEEEVFNAAEAMWFSPNGTSLAVASFNDTQVESAVYPYYGEPSEFDYQYPLMVQFKYPKVGRTNPEVQLRVFKLNESGSNAMVIPAPVDIIGLDHILGRVNWATDQNLIVLWLNRRQSISVLTNCDLKLDKCSIIKQETEPSGWIDIREPFFDTTGTQMLEVQPLSYNDQRFMHVGRLDFNTMLTEDLSPGNSTVTEILGWNQDTDTVYYIISPGTVPWKRELWATSSGNAKCVTCNIPHCHHVDGMFSTGGSYGIVTCSESNIPPSSYFYTSQNDTFNLLTDNSRLVEILARYKIPMVLFNKMPLEEETMSHIKLLLPSEMEAGKKYPMVIRLYSGPGTTRVKDVYDMEYYNMYLSSNRSFIVASIDVRGSGAMGVEAMHALNNALGTVEITDTLAAIRLVRYHIKLHHHLPSDSIYTERYMDTPQNNPEGYNKSDVMIVAEKLRGRQFLLIHGSGDDNVHFQHSMQLAKKLQRADIAFEQMSYADENHSLRGVRISDKTPALFDCGPDVQDRSICAVDPIDPEQCYAEPRVVIIGAGMAGLTAAARLAKRGISNLVVLEAYERPGGRIHSCWIGDVVAELGAGIQDPDYCSPHPVYTMSAKEMPPRPGLPGVEHSRGLFERVATGKMSFPSTISAYYKFRQIEKEASKIFCLGGSKQHGSLINFMSLRIQQELHEYPEEQQHDAARILFGLAHMLSARCGDDTAMLYGDHSGCYMNMPGGDVRVPLGVAGSLAPLLRQIPEGAIRYCKPVNCVYWGTCQKAGCRATVCTTDGEEFPADYVITTVSSGVLAANAAQMFCPALPSSKIDAIRCLGFGYVNKIYMEYCHPFWFWHKGDINFKYTCNSLMNRTDWTRGITSIRAATNSKHVISAMVVGKEAWLMEGICDKDVAEGVTDLLRASTGNSFVPYPVSLIRSHWVSDPYFLGAYSYDSKCTDGDTQRALACPLPGLGDSIPPILLFAGEATVPGYFATLEGAKISGVREAERVIQLTLRFKGPPLPATQTAQARNKLKCEN</sequence>
<dbReference type="Gene3D" id="2.140.10.30">
    <property type="entry name" value="Dipeptidylpeptidase IV, N-terminal domain"/>
    <property type="match status" value="1"/>
</dbReference>
<keyword evidence="7" id="KW-0735">Signal-anchor</keyword>
<keyword evidence="12" id="KW-0732">Signal</keyword>
<feature type="domain" description="Peptidase S9 prolyl oligopeptidase catalytic" evidence="13">
    <location>
        <begin position="602"/>
        <end position="683"/>
    </location>
</feature>
<dbReference type="GO" id="GO:0008236">
    <property type="term" value="F:serine-type peptidase activity"/>
    <property type="evidence" value="ECO:0007669"/>
    <property type="project" value="UniProtKB-KW"/>
</dbReference>
<evidence type="ECO:0000256" key="12">
    <source>
        <dbReference type="SAM" id="SignalP"/>
    </source>
</evidence>
<evidence type="ECO:0000256" key="6">
    <source>
        <dbReference type="ARBA" id="ARBA00022825"/>
    </source>
</evidence>
<evidence type="ECO:0000256" key="9">
    <source>
        <dbReference type="ARBA" id="ARBA00023136"/>
    </source>
</evidence>
<reference evidence="16" key="1">
    <citation type="submission" date="2022-03" db="EMBL/GenBank/DDBJ databases">
        <authorList>
            <person name="Lindestad O."/>
        </authorList>
    </citation>
    <scope>NUCLEOTIDE SEQUENCE</scope>
</reference>
<dbReference type="PANTHER" id="PTHR11731:SF200">
    <property type="entry name" value="DIPEPTIDYL PEPTIDASE 10, ISOFORM B"/>
    <property type="match status" value="1"/>
</dbReference>
<evidence type="ECO:0000313" key="17">
    <source>
        <dbReference type="Proteomes" id="UP000838756"/>
    </source>
</evidence>
<evidence type="ECO:0000256" key="4">
    <source>
        <dbReference type="ARBA" id="ARBA00022692"/>
    </source>
</evidence>
<evidence type="ECO:0000256" key="8">
    <source>
        <dbReference type="ARBA" id="ARBA00022989"/>
    </source>
</evidence>
<dbReference type="PRINTS" id="PR00469">
    <property type="entry name" value="PNDRDTASEII"/>
</dbReference>
<protein>
    <submittedName>
        <fullName evidence="16">Jg14396 protein</fullName>
    </submittedName>
</protein>
<evidence type="ECO:0000259" key="15">
    <source>
        <dbReference type="Pfam" id="PF01593"/>
    </source>
</evidence>
<evidence type="ECO:0000256" key="7">
    <source>
        <dbReference type="ARBA" id="ARBA00022968"/>
    </source>
</evidence>
<evidence type="ECO:0000256" key="2">
    <source>
        <dbReference type="ARBA" id="ARBA00022438"/>
    </source>
</evidence>